<dbReference type="OMA" id="WLERREH"/>
<dbReference type="OrthoDB" id="3252362at2759"/>
<organism evidence="1 2">
    <name type="scientific">Hypholoma sublateritium (strain FD-334 SS-4)</name>
    <dbReference type="NCBI Taxonomy" id="945553"/>
    <lineage>
        <taxon>Eukaryota</taxon>
        <taxon>Fungi</taxon>
        <taxon>Dikarya</taxon>
        <taxon>Basidiomycota</taxon>
        <taxon>Agaricomycotina</taxon>
        <taxon>Agaricomycetes</taxon>
        <taxon>Agaricomycetidae</taxon>
        <taxon>Agaricales</taxon>
        <taxon>Agaricineae</taxon>
        <taxon>Strophariaceae</taxon>
        <taxon>Hypholoma</taxon>
    </lineage>
</organism>
<dbReference type="EMBL" id="KN817615">
    <property type="protein sequence ID" value="KJA16740.1"/>
    <property type="molecule type" value="Genomic_DNA"/>
</dbReference>
<sequence>IGEAEIDARCRRLPPNHNIRLFMKGITQLSRVTGTEHDQISRFLLGLVMDVRLPNGASTPRLVRTVRGLLNFLNLARYPVHSSTTLAAMDEALQMFHNNRDVFIELGIRQHFDIPKFHFTGHYRFFLEMYGTADNFNTENTERLHIDMAKNAYAASNRKDEYPQMTAWLDRQEK</sequence>
<reference evidence="2" key="1">
    <citation type="submission" date="2014-04" db="EMBL/GenBank/DDBJ databases">
        <title>Evolutionary Origins and Diversification of the Mycorrhizal Mutualists.</title>
        <authorList>
            <consortium name="DOE Joint Genome Institute"/>
            <consortium name="Mycorrhizal Genomics Consortium"/>
            <person name="Kohler A."/>
            <person name="Kuo A."/>
            <person name="Nagy L.G."/>
            <person name="Floudas D."/>
            <person name="Copeland A."/>
            <person name="Barry K.W."/>
            <person name="Cichocki N."/>
            <person name="Veneault-Fourrey C."/>
            <person name="LaButti K."/>
            <person name="Lindquist E.A."/>
            <person name="Lipzen A."/>
            <person name="Lundell T."/>
            <person name="Morin E."/>
            <person name="Murat C."/>
            <person name="Riley R."/>
            <person name="Ohm R."/>
            <person name="Sun H."/>
            <person name="Tunlid A."/>
            <person name="Henrissat B."/>
            <person name="Grigoriev I.V."/>
            <person name="Hibbett D.S."/>
            <person name="Martin F."/>
        </authorList>
    </citation>
    <scope>NUCLEOTIDE SEQUENCE [LARGE SCALE GENOMIC DNA]</scope>
    <source>
        <strain evidence="2">FD-334 SS-4</strain>
    </source>
</reference>
<keyword evidence="2" id="KW-1185">Reference proteome</keyword>
<accession>A0A0D2P8T3</accession>
<dbReference type="STRING" id="945553.A0A0D2P8T3"/>
<dbReference type="Proteomes" id="UP000054270">
    <property type="component" value="Unassembled WGS sequence"/>
</dbReference>
<evidence type="ECO:0000313" key="2">
    <source>
        <dbReference type="Proteomes" id="UP000054270"/>
    </source>
</evidence>
<name>A0A0D2P8T3_HYPSF</name>
<proteinExistence type="predicted"/>
<protein>
    <submittedName>
        <fullName evidence="1">Uncharacterized protein</fullName>
    </submittedName>
</protein>
<evidence type="ECO:0000313" key="1">
    <source>
        <dbReference type="EMBL" id="KJA16740.1"/>
    </source>
</evidence>
<gene>
    <name evidence="1" type="ORF">HYPSUDRAFT_93749</name>
</gene>
<dbReference type="AlphaFoldDB" id="A0A0D2P8T3"/>
<feature type="non-terminal residue" evidence="1">
    <location>
        <position position="174"/>
    </location>
</feature>
<feature type="non-terminal residue" evidence="1">
    <location>
        <position position="1"/>
    </location>
</feature>